<dbReference type="Proteomes" id="UP001562425">
    <property type="component" value="Unassembled WGS sequence"/>
</dbReference>
<dbReference type="InterPro" id="IPR011333">
    <property type="entry name" value="SKP1/BTB/POZ_sf"/>
</dbReference>
<reference evidence="2 3" key="1">
    <citation type="submission" date="2024-05" db="EMBL/GenBank/DDBJ databases">
        <title>Culex pipiens pipiens assembly and annotation.</title>
        <authorList>
            <person name="Alout H."/>
            <person name="Durand T."/>
        </authorList>
    </citation>
    <scope>NUCLEOTIDE SEQUENCE [LARGE SCALE GENOMIC DNA]</scope>
    <source>
        <strain evidence="2">HA-2024</strain>
        <tissue evidence="2">Whole body</tissue>
    </source>
</reference>
<dbReference type="SMART" id="SM00225">
    <property type="entry name" value="BTB"/>
    <property type="match status" value="1"/>
</dbReference>
<evidence type="ECO:0000259" key="1">
    <source>
        <dbReference type="PROSITE" id="PS50097"/>
    </source>
</evidence>
<dbReference type="Pfam" id="PF00651">
    <property type="entry name" value="BTB"/>
    <property type="match status" value="1"/>
</dbReference>
<dbReference type="PANTHER" id="PTHR46306">
    <property type="entry name" value="BTB/POZ DOMAIN-CONTAINING PROTEIN 9"/>
    <property type="match status" value="1"/>
</dbReference>
<evidence type="ECO:0000313" key="3">
    <source>
        <dbReference type="Proteomes" id="UP001562425"/>
    </source>
</evidence>
<keyword evidence="3" id="KW-1185">Reference proteome</keyword>
<dbReference type="EMBL" id="JBEHCU010008569">
    <property type="protein sequence ID" value="KAL1381564.1"/>
    <property type="molecule type" value="Genomic_DNA"/>
</dbReference>
<proteinExistence type="predicted"/>
<dbReference type="Gene3D" id="1.25.40.420">
    <property type="match status" value="1"/>
</dbReference>
<name>A0ABD1CZ57_CULPP</name>
<dbReference type="InterPro" id="IPR000210">
    <property type="entry name" value="BTB/POZ_dom"/>
</dbReference>
<dbReference type="SUPFAM" id="SSF54695">
    <property type="entry name" value="POZ domain"/>
    <property type="match status" value="1"/>
</dbReference>
<sequence length="464" mass="53424">MFGNCCRILEKNESGQMALIGGGFSNNVNKLFNDPELSDVAILLDNDEGLDTTGATKTFHAHRVILATMSDYFRSMLFGSFVEATKKEIRLPGVPYSTFVKVMEFVYLGKTFPSAGTLEEVVEFYSLVRMLLMDSKMNSHFEKWMIRQIETNESLKNDLLKVFALAFEWDMLALKTKCNSNICEVANEYLAESSFVELPLEAVQMMLGTSRISCTRDELKRAILAWISHHESEIAADVAHELNRKVAKFGKLCHDFNVLSLCRKKNQQKPENVQSLPERPEKIEAMLEIPYEHSYSSEMTILKCIALRGIKICLEANQQFGPKCGRIKSELELCFKIQWDYDNYQRNLTVLYDFTQHEQQSVTIFFPEIACCKETQVVFRFSWKGSGVQPLLHNYGYAKINRKIDIISGFYVTHIIYLNQEYESDGRCPECPVPDDYDSYYSMSSYHDSIEEEMETEQSEDDDE</sequence>
<dbReference type="AlphaFoldDB" id="A0ABD1CZ57"/>
<protein>
    <recommendedName>
        <fullName evidence="1">BTB domain-containing protein</fullName>
    </recommendedName>
</protein>
<dbReference type="InterPro" id="IPR052407">
    <property type="entry name" value="BTB_POZ_domain_cont_9"/>
</dbReference>
<feature type="domain" description="BTB" evidence="1">
    <location>
        <begin position="38"/>
        <end position="115"/>
    </location>
</feature>
<dbReference type="PANTHER" id="PTHR46306:SF1">
    <property type="entry name" value="BTB_POZ DOMAIN-CONTAINING PROTEIN 9"/>
    <property type="match status" value="1"/>
</dbReference>
<comment type="caution">
    <text evidence="2">The sequence shown here is derived from an EMBL/GenBank/DDBJ whole genome shotgun (WGS) entry which is preliminary data.</text>
</comment>
<gene>
    <name evidence="2" type="ORF">pipiens_013368</name>
</gene>
<organism evidence="2 3">
    <name type="scientific">Culex pipiens pipiens</name>
    <name type="common">Northern house mosquito</name>
    <dbReference type="NCBI Taxonomy" id="38569"/>
    <lineage>
        <taxon>Eukaryota</taxon>
        <taxon>Metazoa</taxon>
        <taxon>Ecdysozoa</taxon>
        <taxon>Arthropoda</taxon>
        <taxon>Hexapoda</taxon>
        <taxon>Insecta</taxon>
        <taxon>Pterygota</taxon>
        <taxon>Neoptera</taxon>
        <taxon>Endopterygota</taxon>
        <taxon>Diptera</taxon>
        <taxon>Nematocera</taxon>
        <taxon>Culicoidea</taxon>
        <taxon>Culicidae</taxon>
        <taxon>Culicinae</taxon>
        <taxon>Culicini</taxon>
        <taxon>Culex</taxon>
        <taxon>Culex</taxon>
    </lineage>
</organism>
<dbReference type="CDD" id="cd18186">
    <property type="entry name" value="BTB_POZ_ZBTB_KLHL-like"/>
    <property type="match status" value="1"/>
</dbReference>
<dbReference type="PROSITE" id="PS50097">
    <property type="entry name" value="BTB"/>
    <property type="match status" value="1"/>
</dbReference>
<evidence type="ECO:0000313" key="2">
    <source>
        <dbReference type="EMBL" id="KAL1381564.1"/>
    </source>
</evidence>
<dbReference type="Gene3D" id="3.30.710.10">
    <property type="entry name" value="Potassium Channel Kv1.1, Chain A"/>
    <property type="match status" value="1"/>
</dbReference>
<accession>A0ABD1CZ57</accession>